<evidence type="ECO:0000313" key="2">
    <source>
        <dbReference type="EMBL" id="KAH3802104.1"/>
    </source>
</evidence>
<evidence type="ECO:0000256" key="1">
    <source>
        <dbReference type="SAM" id="MobiDB-lite"/>
    </source>
</evidence>
<feature type="region of interest" description="Disordered" evidence="1">
    <location>
        <begin position="1"/>
        <end position="20"/>
    </location>
</feature>
<proteinExistence type="predicted"/>
<keyword evidence="3" id="KW-1185">Reference proteome</keyword>
<reference evidence="2" key="1">
    <citation type="journal article" date="2019" name="bioRxiv">
        <title>The Genome of the Zebra Mussel, Dreissena polymorpha: A Resource for Invasive Species Research.</title>
        <authorList>
            <person name="McCartney M.A."/>
            <person name="Auch B."/>
            <person name="Kono T."/>
            <person name="Mallez S."/>
            <person name="Zhang Y."/>
            <person name="Obille A."/>
            <person name="Becker A."/>
            <person name="Abrahante J.E."/>
            <person name="Garbe J."/>
            <person name="Badalamenti J.P."/>
            <person name="Herman A."/>
            <person name="Mangelson H."/>
            <person name="Liachko I."/>
            <person name="Sullivan S."/>
            <person name="Sone E.D."/>
            <person name="Koren S."/>
            <person name="Silverstein K.A.T."/>
            <person name="Beckman K.B."/>
            <person name="Gohl D.M."/>
        </authorList>
    </citation>
    <scope>NUCLEOTIDE SEQUENCE</scope>
    <source>
        <strain evidence="2">Duluth1</strain>
        <tissue evidence="2">Whole animal</tissue>
    </source>
</reference>
<dbReference type="EMBL" id="JAIWYP010000007">
    <property type="protein sequence ID" value="KAH3802104.1"/>
    <property type="molecule type" value="Genomic_DNA"/>
</dbReference>
<reference evidence="2" key="2">
    <citation type="submission" date="2020-11" db="EMBL/GenBank/DDBJ databases">
        <authorList>
            <person name="McCartney M.A."/>
            <person name="Auch B."/>
            <person name="Kono T."/>
            <person name="Mallez S."/>
            <person name="Becker A."/>
            <person name="Gohl D.M."/>
            <person name="Silverstein K.A.T."/>
            <person name="Koren S."/>
            <person name="Bechman K.B."/>
            <person name="Herman A."/>
            <person name="Abrahante J.E."/>
            <person name="Garbe J."/>
        </authorList>
    </citation>
    <scope>NUCLEOTIDE SEQUENCE</scope>
    <source>
        <strain evidence="2">Duluth1</strain>
        <tissue evidence="2">Whole animal</tissue>
    </source>
</reference>
<sequence length="73" mass="8118">MSGLETPFGQMSILSNDQVNEPNENIQDLLQSFGFTKYTVPALLCRHPPPATGRDDDITKIKEILDDVLLKMG</sequence>
<accession>A0A9D4FMU0</accession>
<name>A0A9D4FMU0_DREPO</name>
<dbReference type="AlphaFoldDB" id="A0A9D4FMU0"/>
<comment type="caution">
    <text evidence="2">The sequence shown here is derived from an EMBL/GenBank/DDBJ whole genome shotgun (WGS) entry which is preliminary data.</text>
</comment>
<protein>
    <submittedName>
        <fullName evidence="2">Uncharacterized protein</fullName>
    </submittedName>
</protein>
<organism evidence="2 3">
    <name type="scientific">Dreissena polymorpha</name>
    <name type="common">Zebra mussel</name>
    <name type="synonym">Mytilus polymorpha</name>
    <dbReference type="NCBI Taxonomy" id="45954"/>
    <lineage>
        <taxon>Eukaryota</taxon>
        <taxon>Metazoa</taxon>
        <taxon>Spiralia</taxon>
        <taxon>Lophotrochozoa</taxon>
        <taxon>Mollusca</taxon>
        <taxon>Bivalvia</taxon>
        <taxon>Autobranchia</taxon>
        <taxon>Heteroconchia</taxon>
        <taxon>Euheterodonta</taxon>
        <taxon>Imparidentia</taxon>
        <taxon>Neoheterodontei</taxon>
        <taxon>Myida</taxon>
        <taxon>Dreissenoidea</taxon>
        <taxon>Dreissenidae</taxon>
        <taxon>Dreissena</taxon>
    </lineage>
</organism>
<gene>
    <name evidence="2" type="ORF">DPMN_155773</name>
</gene>
<dbReference type="Proteomes" id="UP000828390">
    <property type="component" value="Unassembled WGS sequence"/>
</dbReference>
<evidence type="ECO:0000313" key="3">
    <source>
        <dbReference type="Proteomes" id="UP000828390"/>
    </source>
</evidence>